<sequence length="579" mass="63639">MSRNKRTTWQRAAEEELLRIAFSFHGEFTLRQRPNLHESGYLRVPVRLKTGHLPHEAGGLLLNAEEDFILWIGRFPSPPFVEVEHNRFVGFPHVMNGRILCIYLDVAREWNPNLGIGQAVDRLHDWLRDASANKFNPESSLYHAVGGSLNYGSSSLPMIVVRDAYPPRNFVQSGFCTFRSGRRWDLQFKRTEYEQIQVPVLALSTPLPLGIGDTFIEVLARLNDPLEQSWLGKSVRTNPQTPAFLTALAAVASKMQDGSPQLFVLTVPHPAGGPPHLLAGILGADIADMLRKQVRERDTNLIGVTVETFEPSTPVEWCLVSDERASVTIRRDSTRPINAFYGKNVHVWGCGGLGSWIAEFVARAGVRRMVLCDPGVITGGLLVRQNFEELDVGRGKTQALQERIKSIRDDIDVEAHSGNVPLGINDFSEVDVVIDATISQMIGQILDRLASVEGRPLVAQVATDVKTGTLGIISISAPGVPAGANEVDRQTGRVVLKEGRLEPFHTFWSDVQEQDELIPTRGCSLPTFHGSAADMAALAASLTSLLGSHIEADKPISGTHLISLPHSPTGPIHNFIPFS</sequence>
<evidence type="ECO:0000313" key="4">
    <source>
        <dbReference type="Proteomes" id="UP000552097"/>
    </source>
</evidence>
<dbReference type="InterPro" id="IPR000594">
    <property type="entry name" value="ThiF_NAD_FAD-bd"/>
</dbReference>
<dbReference type="AlphaFoldDB" id="A0A7W9HRP8"/>
<evidence type="ECO:0008006" key="5">
    <source>
        <dbReference type="Google" id="ProtNLM"/>
    </source>
</evidence>
<dbReference type="RefSeq" id="WP_221483720.1">
    <property type="nucleotide sequence ID" value="NZ_JACHMO010000001.1"/>
</dbReference>
<dbReference type="InterPro" id="IPR058964">
    <property type="entry name" value="Cap2_linker"/>
</dbReference>
<dbReference type="PANTHER" id="PTHR43267">
    <property type="entry name" value="TRNA THREONYLCARBAMOYLADENOSINE DEHYDRATASE"/>
    <property type="match status" value="1"/>
</dbReference>
<feature type="domain" description="THIF-type NAD/FAD binding fold" evidence="1">
    <location>
        <begin position="344"/>
        <end position="466"/>
    </location>
</feature>
<dbReference type="Pfam" id="PF26398">
    <property type="entry name" value="Cap2_linker"/>
    <property type="match status" value="1"/>
</dbReference>
<dbReference type="GO" id="GO:0061504">
    <property type="term" value="P:cyclic threonylcarbamoyladenosine biosynthetic process"/>
    <property type="evidence" value="ECO:0007669"/>
    <property type="project" value="TreeGrafter"/>
</dbReference>
<evidence type="ECO:0000259" key="2">
    <source>
        <dbReference type="Pfam" id="PF26398"/>
    </source>
</evidence>
<dbReference type="Proteomes" id="UP000552097">
    <property type="component" value="Unassembled WGS sequence"/>
</dbReference>
<reference evidence="3 4" key="1">
    <citation type="submission" date="2020-08" db="EMBL/GenBank/DDBJ databases">
        <title>Sequencing the genomes of 1000 actinobacteria strains.</title>
        <authorList>
            <person name="Klenk H.-P."/>
        </authorList>
    </citation>
    <scope>NUCLEOTIDE SEQUENCE [LARGE SCALE GENOMIC DNA]</scope>
    <source>
        <strain evidence="3 4">DSM 45486</strain>
    </source>
</reference>
<evidence type="ECO:0000259" key="1">
    <source>
        <dbReference type="Pfam" id="PF00899"/>
    </source>
</evidence>
<evidence type="ECO:0000313" key="3">
    <source>
        <dbReference type="EMBL" id="MBB5806986.1"/>
    </source>
</evidence>
<dbReference type="EMBL" id="JACHMO010000001">
    <property type="protein sequence ID" value="MBB5806986.1"/>
    <property type="molecule type" value="Genomic_DNA"/>
</dbReference>
<dbReference type="Gene3D" id="3.40.50.720">
    <property type="entry name" value="NAD(P)-binding Rossmann-like Domain"/>
    <property type="match status" value="1"/>
</dbReference>
<dbReference type="InterPro" id="IPR035985">
    <property type="entry name" value="Ubiquitin-activating_enz"/>
</dbReference>
<comment type="caution">
    <text evidence="3">The sequence shown here is derived from an EMBL/GenBank/DDBJ whole genome shotgun (WGS) entry which is preliminary data.</text>
</comment>
<dbReference type="Pfam" id="PF00899">
    <property type="entry name" value="ThiF"/>
    <property type="match status" value="1"/>
</dbReference>
<keyword evidence="4" id="KW-1185">Reference proteome</keyword>
<dbReference type="GO" id="GO:0061503">
    <property type="term" value="F:tRNA threonylcarbamoyladenosine dehydratase"/>
    <property type="evidence" value="ECO:0007669"/>
    <property type="project" value="TreeGrafter"/>
</dbReference>
<dbReference type="PANTHER" id="PTHR43267:SF1">
    <property type="entry name" value="TRNA THREONYLCARBAMOYLADENOSINE DEHYDRATASE"/>
    <property type="match status" value="1"/>
</dbReference>
<protein>
    <recommendedName>
        <fullName evidence="5">Thiamine biosynthesis protein ThiF</fullName>
    </recommendedName>
</protein>
<proteinExistence type="predicted"/>
<feature type="domain" description="Cap2 central linker" evidence="2">
    <location>
        <begin position="197"/>
        <end position="323"/>
    </location>
</feature>
<dbReference type="SUPFAM" id="SSF69572">
    <property type="entry name" value="Activating enzymes of the ubiquitin-like proteins"/>
    <property type="match status" value="1"/>
</dbReference>
<accession>A0A7W9HRP8</accession>
<organism evidence="3 4">
    <name type="scientific">Saccharothrix ecbatanensis</name>
    <dbReference type="NCBI Taxonomy" id="1105145"/>
    <lineage>
        <taxon>Bacteria</taxon>
        <taxon>Bacillati</taxon>
        <taxon>Actinomycetota</taxon>
        <taxon>Actinomycetes</taxon>
        <taxon>Pseudonocardiales</taxon>
        <taxon>Pseudonocardiaceae</taxon>
        <taxon>Saccharothrix</taxon>
    </lineage>
</organism>
<gene>
    <name evidence="3" type="ORF">F4560_006754</name>
</gene>
<name>A0A7W9HRP8_9PSEU</name>
<dbReference type="InterPro" id="IPR045886">
    <property type="entry name" value="ThiF/MoeB/HesA"/>
</dbReference>
<dbReference type="GO" id="GO:0008641">
    <property type="term" value="F:ubiquitin-like modifier activating enzyme activity"/>
    <property type="evidence" value="ECO:0007669"/>
    <property type="project" value="InterPro"/>
</dbReference>